<evidence type="ECO:0000313" key="5">
    <source>
        <dbReference type="Proteomes" id="UP000286595"/>
    </source>
</evidence>
<feature type="transmembrane region" description="Helical" evidence="2">
    <location>
        <begin position="317"/>
        <end position="339"/>
    </location>
</feature>
<accession>A0A3R6IN39</accession>
<keyword evidence="2" id="KW-1133">Transmembrane helix</keyword>
<evidence type="ECO:0000256" key="1">
    <source>
        <dbReference type="ARBA" id="ARBA00007637"/>
    </source>
</evidence>
<comment type="similarity">
    <text evidence="1">Belongs to the NAD(P)-dependent epimerase/dehydratase family.</text>
</comment>
<evidence type="ECO:0000313" key="4">
    <source>
        <dbReference type="EMBL" id="RHG61214.1"/>
    </source>
</evidence>
<protein>
    <submittedName>
        <fullName evidence="4">NAD(P)-dependent oxidoreductase</fullName>
    </submittedName>
</protein>
<dbReference type="AlphaFoldDB" id="A0A3R6IN39"/>
<keyword evidence="2" id="KW-0472">Membrane</keyword>
<name>A0A3R6IN39_9FIRM</name>
<feature type="transmembrane region" description="Helical" evidence="2">
    <location>
        <begin position="360"/>
        <end position="387"/>
    </location>
</feature>
<dbReference type="RefSeq" id="WP_118217644.1">
    <property type="nucleotide sequence ID" value="NZ_QRIM01000005.1"/>
</dbReference>
<dbReference type="PANTHER" id="PTHR43000">
    <property type="entry name" value="DTDP-D-GLUCOSE 4,6-DEHYDRATASE-RELATED"/>
    <property type="match status" value="1"/>
</dbReference>
<reference evidence="4 5" key="1">
    <citation type="submission" date="2018-08" db="EMBL/GenBank/DDBJ databases">
        <title>A genome reference for cultivated species of the human gut microbiota.</title>
        <authorList>
            <person name="Zou Y."/>
            <person name="Xue W."/>
            <person name="Luo G."/>
        </authorList>
    </citation>
    <scope>NUCLEOTIDE SEQUENCE [LARGE SCALE GENOMIC DNA]</scope>
    <source>
        <strain evidence="4 5">AM22-12LB</strain>
    </source>
</reference>
<sequence length="724" mass="83378">MVILLIGGECSLMNALIDKLHKDKHRVYLITGKRERTRGYHKVFEKYNFPYDCDGIKEIFESTRPDVVLHMGAYDTNYDWSKARKESVRFTSELTNILSAFCGNKKGRFVYLSSQEVFGKSYPEEVKEEELVSAKSFKAMAISQGETICKSYENTRGMETAVLRLDHLYGVPKKGKMEDNPCFDMILTAFKTKKIAANSRNEFSMLFQSDAVEFIARLVTAEHLEHDIYHISSGNRITQTELAELVKKNLGEGCEIHDDTVGTGHRLVLDGRRYKEEFGQTIFVGYEMGIKKVAQYMKRHEETFLKTEEYKNQGIGIWHLIKSIILLLVPYAENMICFIPFFMLNNRAVGSQYFDRLDFYLLYVLLFAIVYGQHQAIFSSLLATAGYCFRQMYDQSGFEVLLNYNTYVWMAQLFILGMVVGYMRDQIRFVKNQGEEEIGYLSGQLDDMADINDSNVRMKHIFESQIVNHKDSLGKIYEITSALDRYGPEEVLFYAARTLSQLMDSADVAVYTIADKHYARLFSSTSKAAGKLGNSVEYKNLTEIYEELKEHRVYVNRTLHEGYPMMASAIYEGNQMQIILMIWGIPWERMNLAEVNRLTVVGYLIQNAVVRANRYLNALKEQRYVEGTQILDTKAFTQLVHAFEDAKRNGLTECTLVKIDSDKKLEKKGKKISVLLRQSDYIGTMEDSLYVLLPNTDQKNAVYVVKRIREIGFDSHVVTREVTA</sequence>
<proteinExistence type="inferred from homology"/>
<keyword evidence="2" id="KW-0812">Transmembrane</keyword>
<dbReference type="Gene3D" id="3.40.50.720">
    <property type="entry name" value="NAD(P)-binding Rossmann-like Domain"/>
    <property type="match status" value="1"/>
</dbReference>
<organism evidence="4 5">
    <name type="scientific">Coprococcus comes</name>
    <dbReference type="NCBI Taxonomy" id="410072"/>
    <lineage>
        <taxon>Bacteria</taxon>
        <taxon>Bacillati</taxon>
        <taxon>Bacillota</taxon>
        <taxon>Clostridia</taxon>
        <taxon>Lachnospirales</taxon>
        <taxon>Lachnospiraceae</taxon>
        <taxon>Coprococcus</taxon>
    </lineage>
</organism>
<dbReference type="EMBL" id="QRIM01000005">
    <property type="protein sequence ID" value="RHG61214.1"/>
    <property type="molecule type" value="Genomic_DNA"/>
</dbReference>
<dbReference type="Proteomes" id="UP000286595">
    <property type="component" value="Unassembled WGS sequence"/>
</dbReference>
<dbReference type="InterPro" id="IPR036291">
    <property type="entry name" value="NAD(P)-bd_dom_sf"/>
</dbReference>
<comment type="caution">
    <text evidence="4">The sequence shown here is derived from an EMBL/GenBank/DDBJ whole genome shotgun (WGS) entry which is preliminary data.</text>
</comment>
<feature type="domain" description="NAD-dependent epimerase/dehydratase" evidence="3">
    <location>
        <begin position="3"/>
        <end position="229"/>
    </location>
</feature>
<dbReference type="InterPro" id="IPR001509">
    <property type="entry name" value="Epimerase_deHydtase"/>
</dbReference>
<dbReference type="SUPFAM" id="SSF51735">
    <property type="entry name" value="NAD(P)-binding Rossmann-fold domains"/>
    <property type="match status" value="1"/>
</dbReference>
<evidence type="ECO:0000259" key="3">
    <source>
        <dbReference type="Pfam" id="PF01370"/>
    </source>
</evidence>
<gene>
    <name evidence="4" type="ORF">DW252_05725</name>
</gene>
<evidence type="ECO:0000256" key="2">
    <source>
        <dbReference type="SAM" id="Phobius"/>
    </source>
</evidence>
<feature type="transmembrane region" description="Helical" evidence="2">
    <location>
        <begin position="407"/>
        <end position="423"/>
    </location>
</feature>
<dbReference type="Pfam" id="PF01370">
    <property type="entry name" value="Epimerase"/>
    <property type="match status" value="1"/>
</dbReference>